<gene>
    <name evidence="1" type="ORF">FEE95_16340</name>
</gene>
<dbReference type="EMBL" id="VATY01000003">
    <property type="protein sequence ID" value="TMM56352.1"/>
    <property type="molecule type" value="Genomic_DNA"/>
</dbReference>
<dbReference type="Pfam" id="PF11751">
    <property type="entry name" value="PorP_SprF"/>
    <property type="match status" value="1"/>
</dbReference>
<keyword evidence="2" id="KW-1185">Reference proteome</keyword>
<dbReference type="Proteomes" id="UP000310314">
    <property type="component" value="Unassembled WGS sequence"/>
</dbReference>
<evidence type="ECO:0000313" key="1">
    <source>
        <dbReference type="EMBL" id="TMM56352.1"/>
    </source>
</evidence>
<accession>A0A5S3PPE5</accession>
<name>A0A5S3PPE5_9FLAO</name>
<organism evidence="1 2">
    <name type="scientific">Maribacter algarum</name>
    <name type="common">ex Zhang et al. 2020</name>
    <dbReference type="NCBI Taxonomy" id="2578118"/>
    <lineage>
        <taxon>Bacteria</taxon>
        <taxon>Pseudomonadati</taxon>
        <taxon>Bacteroidota</taxon>
        <taxon>Flavobacteriia</taxon>
        <taxon>Flavobacteriales</taxon>
        <taxon>Flavobacteriaceae</taxon>
        <taxon>Maribacter</taxon>
    </lineage>
</organism>
<protein>
    <submittedName>
        <fullName evidence="1">Type IX secretion system membrane protein PorP/SprF</fullName>
    </submittedName>
</protein>
<dbReference type="AlphaFoldDB" id="A0A5S3PPE5"/>
<sequence>MRIKDRIELGGLYRLDEGFGGLFLFNVAEWVDLGYAYESAYDSPVQAASQGTHEVFIKLKL</sequence>
<evidence type="ECO:0000313" key="2">
    <source>
        <dbReference type="Proteomes" id="UP000310314"/>
    </source>
</evidence>
<comment type="caution">
    <text evidence="1">The sequence shown here is derived from an EMBL/GenBank/DDBJ whole genome shotgun (WGS) entry which is preliminary data.</text>
</comment>
<proteinExistence type="predicted"/>
<dbReference type="OrthoDB" id="978914at2"/>
<dbReference type="InterPro" id="IPR019861">
    <property type="entry name" value="PorP/SprF_Bacteroidetes"/>
</dbReference>
<reference evidence="1 2" key="1">
    <citation type="submission" date="2019-05" db="EMBL/GenBank/DDBJ databases">
        <authorList>
            <person name="Zhang J.-Y."/>
            <person name="Feg X."/>
            <person name="Du Z.-J."/>
        </authorList>
    </citation>
    <scope>NUCLEOTIDE SEQUENCE [LARGE SCALE GENOMIC DNA]</scope>
    <source>
        <strain evidence="1 2">RZ26</strain>
    </source>
</reference>